<dbReference type="InterPro" id="IPR001829">
    <property type="entry name" value="Pili_assmbl_chaperone_bac"/>
</dbReference>
<evidence type="ECO:0000256" key="2">
    <source>
        <dbReference type="ARBA" id="ARBA00007399"/>
    </source>
</evidence>
<dbReference type="SUPFAM" id="SSF49354">
    <property type="entry name" value="PapD-like"/>
    <property type="match status" value="1"/>
</dbReference>
<keyword evidence="4" id="KW-0574">Periplasm</keyword>
<feature type="chain" id="PRO_5006172363" evidence="6">
    <location>
        <begin position="23"/>
        <end position="257"/>
    </location>
</feature>
<dbReference type="PANTHER" id="PTHR30251">
    <property type="entry name" value="PILUS ASSEMBLY CHAPERONE"/>
    <property type="match status" value="1"/>
</dbReference>
<comment type="caution">
    <text evidence="9">The sequence shown here is derived from an EMBL/GenBank/DDBJ whole genome shotgun (WGS) entry which is preliminary data.</text>
</comment>
<proteinExistence type="inferred from homology"/>
<evidence type="ECO:0000256" key="4">
    <source>
        <dbReference type="ARBA" id="ARBA00022764"/>
    </source>
</evidence>
<name>A0A0P9YGJ4_9PSED</name>
<dbReference type="InterPro" id="IPR016148">
    <property type="entry name" value="Pili_assmbl_chaperone_C"/>
</dbReference>
<feature type="signal peptide" evidence="6">
    <location>
        <begin position="1"/>
        <end position="22"/>
    </location>
</feature>
<dbReference type="InterPro" id="IPR016147">
    <property type="entry name" value="Pili_assmbl_chaperone_N"/>
</dbReference>
<evidence type="ECO:0000313" key="9">
    <source>
        <dbReference type="EMBL" id="KPY36901.1"/>
    </source>
</evidence>
<comment type="subcellular location">
    <subcellularLocation>
        <location evidence="1">Periplasm</location>
    </subcellularLocation>
</comment>
<feature type="domain" description="Pili assembly chaperone N-terminal" evidence="7">
    <location>
        <begin position="24"/>
        <end position="144"/>
    </location>
</feature>
<dbReference type="InterPro" id="IPR050643">
    <property type="entry name" value="Periplasmic_pilus_chap"/>
</dbReference>
<dbReference type="Gene3D" id="2.60.40.10">
    <property type="entry name" value="Immunoglobulins"/>
    <property type="match status" value="2"/>
</dbReference>
<dbReference type="InterPro" id="IPR013783">
    <property type="entry name" value="Ig-like_fold"/>
</dbReference>
<dbReference type="EMBL" id="LJRC01000133">
    <property type="protein sequence ID" value="KPY36901.1"/>
    <property type="molecule type" value="Genomic_DNA"/>
</dbReference>
<reference evidence="9 10" key="1">
    <citation type="submission" date="2015-09" db="EMBL/GenBank/DDBJ databases">
        <title>Genome announcement of multiple Pseudomonas syringae strains.</title>
        <authorList>
            <person name="Thakur S."/>
            <person name="Wang P.W."/>
            <person name="Gong Y."/>
            <person name="Weir B.S."/>
            <person name="Guttman D.S."/>
        </authorList>
    </citation>
    <scope>NUCLEOTIDE SEQUENCE [LARGE SCALE GENOMIC DNA]</scope>
    <source>
        <strain evidence="9 10">ICMP3956</strain>
    </source>
</reference>
<sequence>MTCAYRLLLLAVLSLISVCAQGALSLTGTRLIFDGRYREVSLEMRNPGQEEVLVQAWLSDPSDDETSSVSPRLLPFVVTPPLSRVGAGGRHDLRVLYQGAGMPDDRESLLHLSVLEIPRRESGNRQLTIAVRQRINVFYRPVGLPGDPAESTERLNWTMTHNGTGMTQLQVSNPTAYHVSLESLSLEGVQVSDHLLLAPGARIELPVPASTQRSVLRRLAFKALTDYGGLRGYCVHLNGQASARARLLENHSPQESC</sequence>
<comment type="similarity">
    <text evidence="2">Belongs to the periplasmic pilus chaperone family.</text>
</comment>
<dbReference type="PATRIC" id="fig|251707.3.peg.1875"/>
<keyword evidence="3 6" id="KW-0732">Signal</keyword>
<evidence type="ECO:0000256" key="6">
    <source>
        <dbReference type="SAM" id="SignalP"/>
    </source>
</evidence>
<evidence type="ECO:0000256" key="1">
    <source>
        <dbReference type="ARBA" id="ARBA00004418"/>
    </source>
</evidence>
<evidence type="ECO:0000259" key="8">
    <source>
        <dbReference type="Pfam" id="PF02753"/>
    </source>
</evidence>
<evidence type="ECO:0000313" key="10">
    <source>
        <dbReference type="Proteomes" id="UP000050562"/>
    </source>
</evidence>
<dbReference type="AlphaFoldDB" id="A0A0P9YGJ4"/>
<dbReference type="SUPFAM" id="SSF49584">
    <property type="entry name" value="Periplasmic chaperone C-domain"/>
    <property type="match status" value="1"/>
</dbReference>
<accession>A0A0P9YGJ4</accession>
<dbReference type="InterPro" id="IPR008962">
    <property type="entry name" value="PapD-like_sf"/>
</dbReference>
<dbReference type="Pfam" id="PF02753">
    <property type="entry name" value="PapD_C"/>
    <property type="match status" value="1"/>
</dbReference>
<organism evidence="9 10">
    <name type="scientific">Pseudomonas syringae pv. primulae</name>
    <dbReference type="NCBI Taxonomy" id="251707"/>
    <lineage>
        <taxon>Bacteria</taxon>
        <taxon>Pseudomonadati</taxon>
        <taxon>Pseudomonadota</taxon>
        <taxon>Gammaproteobacteria</taxon>
        <taxon>Pseudomonadales</taxon>
        <taxon>Pseudomonadaceae</taxon>
        <taxon>Pseudomonas</taxon>
    </lineage>
</organism>
<feature type="domain" description="Pili assembly chaperone C-terminal" evidence="8">
    <location>
        <begin position="171"/>
        <end position="230"/>
    </location>
</feature>
<dbReference type="PANTHER" id="PTHR30251:SF2">
    <property type="entry name" value="FIMBRIAL CHAPERONE YADV-RELATED"/>
    <property type="match status" value="1"/>
</dbReference>
<evidence type="ECO:0000256" key="3">
    <source>
        <dbReference type="ARBA" id="ARBA00022729"/>
    </source>
</evidence>
<dbReference type="InterPro" id="IPR036316">
    <property type="entry name" value="Pili_assmbl_chap_C_dom_sf"/>
</dbReference>
<evidence type="ECO:0000259" key="7">
    <source>
        <dbReference type="Pfam" id="PF00345"/>
    </source>
</evidence>
<gene>
    <name evidence="9" type="ORF">ALO52_01457</name>
</gene>
<dbReference type="GO" id="GO:0030288">
    <property type="term" value="C:outer membrane-bounded periplasmic space"/>
    <property type="evidence" value="ECO:0007669"/>
    <property type="project" value="InterPro"/>
</dbReference>
<dbReference type="PRINTS" id="PR00969">
    <property type="entry name" value="CHAPERONPILI"/>
</dbReference>
<dbReference type="Pfam" id="PF00345">
    <property type="entry name" value="PapD_N"/>
    <property type="match status" value="1"/>
</dbReference>
<evidence type="ECO:0000256" key="5">
    <source>
        <dbReference type="ARBA" id="ARBA00023186"/>
    </source>
</evidence>
<dbReference type="Proteomes" id="UP000050562">
    <property type="component" value="Unassembled WGS sequence"/>
</dbReference>
<keyword evidence="5" id="KW-0143">Chaperone</keyword>
<protein>
    <submittedName>
        <fullName evidence="9">Fimbral chaperone protein</fullName>
    </submittedName>
</protein>
<dbReference type="GO" id="GO:0071555">
    <property type="term" value="P:cell wall organization"/>
    <property type="evidence" value="ECO:0007669"/>
    <property type="project" value="InterPro"/>
</dbReference>